<dbReference type="RefSeq" id="WP_158203225.1">
    <property type="nucleotide sequence ID" value="NZ_WSZK01000007.1"/>
</dbReference>
<dbReference type="GO" id="GO:0006508">
    <property type="term" value="P:proteolysis"/>
    <property type="evidence" value="ECO:0007669"/>
    <property type="project" value="UniProtKB-KW"/>
</dbReference>
<feature type="domain" description="Peptidase S9 prolyl oligopeptidase catalytic" evidence="7">
    <location>
        <begin position="490"/>
        <end position="703"/>
    </location>
</feature>
<dbReference type="PROSITE" id="PS00708">
    <property type="entry name" value="PRO_ENDOPEP_SER"/>
    <property type="match status" value="1"/>
</dbReference>
<evidence type="ECO:0000259" key="8">
    <source>
        <dbReference type="Pfam" id="PF00930"/>
    </source>
</evidence>
<dbReference type="SUPFAM" id="SSF53474">
    <property type="entry name" value="alpha/beta-Hydrolases"/>
    <property type="match status" value="1"/>
</dbReference>
<organism evidence="9 10">
    <name type="scientific">Halomarina oriensis</name>
    <dbReference type="NCBI Taxonomy" id="671145"/>
    <lineage>
        <taxon>Archaea</taxon>
        <taxon>Methanobacteriati</taxon>
        <taxon>Methanobacteriota</taxon>
        <taxon>Stenosarchaea group</taxon>
        <taxon>Halobacteria</taxon>
        <taxon>Halobacteriales</taxon>
        <taxon>Natronomonadaceae</taxon>
        <taxon>Halomarina</taxon>
    </lineage>
</organism>
<reference evidence="9 10" key="1">
    <citation type="submission" date="2019-12" db="EMBL/GenBank/DDBJ databases">
        <title>Halocatena pleomorpha gen. nov. sp. nov., an extremely halophilic archaeon of family Halobacteriaceae isolated from saltpan soil.</title>
        <authorList>
            <person name="Pal Y."/>
            <person name="Verma A."/>
            <person name="Krishnamurthi S."/>
            <person name="Kumar P."/>
        </authorList>
    </citation>
    <scope>NUCLEOTIDE SEQUENCE [LARGE SCALE GENOMIC DNA]</scope>
    <source>
        <strain evidence="9 10">JCM 16495</strain>
    </source>
</reference>
<dbReference type="GO" id="GO:0004252">
    <property type="term" value="F:serine-type endopeptidase activity"/>
    <property type="evidence" value="ECO:0007669"/>
    <property type="project" value="InterPro"/>
</dbReference>
<evidence type="ECO:0000313" key="9">
    <source>
        <dbReference type="EMBL" id="MWG33506.1"/>
    </source>
</evidence>
<protein>
    <recommendedName>
        <fullName evidence="5">Acyl-peptide hydrolase</fullName>
    </recommendedName>
    <alternativeName>
        <fullName evidence="4">Acylaminoacyl-peptidase</fullName>
    </alternativeName>
</protein>
<dbReference type="InterPro" id="IPR002471">
    <property type="entry name" value="Pept_S9_AS"/>
</dbReference>
<dbReference type="SUPFAM" id="SSF82171">
    <property type="entry name" value="DPP6 N-terminal domain-like"/>
    <property type="match status" value="1"/>
</dbReference>
<dbReference type="GO" id="GO:0008239">
    <property type="term" value="F:dipeptidyl-peptidase activity"/>
    <property type="evidence" value="ECO:0007669"/>
    <property type="project" value="TreeGrafter"/>
</dbReference>
<name>A0A6B0GEY4_9EURY</name>
<comment type="function">
    <text evidence="6">This enzyme catalyzes the hydrolysis of the N-terminal peptide bond of an N-acetylated peptide to generate an N-acetylated amino acid and a peptide with a free N-terminus. It preferentially cleaves off Ac-Ala, Ac-Met and Ac-Ser. Also, involved in the degradation of oxidized and glycated proteins.</text>
</comment>
<evidence type="ECO:0000256" key="4">
    <source>
        <dbReference type="ARBA" id="ARBA00032284"/>
    </source>
</evidence>
<keyword evidence="1" id="KW-0645">Protease</keyword>
<dbReference type="EMBL" id="WSZK01000007">
    <property type="protein sequence ID" value="MWG33506.1"/>
    <property type="molecule type" value="Genomic_DNA"/>
</dbReference>
<proteinExistence type="predicted"/>
<dbReference type="InterPro" id="IPR001375">
    <property type="entry name" value="Peptidase_S9_cat"/>
</dbReference>
<dbReference type="InterPro" id="IPR011042">
    <property type="entry name" value="6-blade_b-propeller_TolB-like"/>
</dbReference>
<feature type="domain" description="Dipeptidylpeptidase IV N-terminal" evidence="8">
    <location>
        <begin position="91"/>
        <end position="149"/>
    </location>
</feature>
<dbReference type="Gene3D" id="2.120.10.30">
    <property type="entry name" value="TolB, C-terminal domain"/>
    <property type="match status" value="2"/>
</dbReference>
<keyword evidence="2" id="KW-0378">Hydrolase</keyword>
<gene>
    <name evidence="9" type="ORF">GQS65_03200</name>
</gene>
<evidence type="ECO:0000256" key="3">
    <source>
        <dbReference type="ARBA" id="ARBA00022990"/>
    </source>
</evidence>
<sequence length="704" mass="77198">MSSLHLSIDDTLALVSTTDPAWNDDGTRVGYLRFADGETQFATQRVGPVEGTDVSLDAGTFTPDTETTLDGVAGFEWRPGHPEEALVVADGDLYRVDTSAGTTRPLARAHEATSSPAWHPDGDRIAYLRDRTLWVHGVDGTVTALSTDDPLRPADLFGPTPLEWDPSGRYVGVVVEPDDVEALGVAVYDTESPDEPVVWETTPTTADDCLRADFQWVGAGHLVYAEDSRDGTERVYRSVRVGEDEGLGVAVASESVDGLLLPHRPVGHESGRLAVVSARTGWRHVYAIDVEARRDAVENGDDRPGFTGTGVVQVTEGEFEARGDADDRPAWSPDGERLAYVTNEADPGERHLEVATLGEGAVTDRTAFSDVDGNAIYPTWSPTSERVACLRSGRFSPTDVHVAAVDTGAMRRVSASYPEPSRLDGLPDPEPVSFEASDGATVYGYLYLPPDAEAGDDVPSVVLCHGGPISQMRRGFHHGQTYGYFHLFDQWFVSEGYAVLELNFRSGVGYGDEFEQAIHRNIGIVEIDDCEAAATYLRERPETSDRVGMWGRSYGGYLANALATMSDEYDCAVNVAGIWDWRTWEEWAIDLGPTHWGASEPTWFHNRFGGRPDSDDPVVQERYRVGSPNSFVEDLDTPLLALHGSTDKNVTVGELEVLIEECVEAGVDFDAVYYPNEEHMFQRPATWRDALGRVVEFFDDHLKE</sequence>
<keyword evidence="10" id="KW-1185">Reference proteome</keyword>
<accession>A0A6B0GEY4</accession>
<evidence type="ECO:0000313" key="10">
    <source>
        <dbReference type="Proteomes" id="UP000451471"/>
    </source>
</evidence>
<dbReference type="AlphaFoldDB" id="A0A6B0GEY4"/>
<evidence type="ECO:0000256" key="5">
    <source>
        <dbReference type="ARBA" id="ARBA00032596"/>
    </source>
</evidence>
<dbReference type="Proteomes" id="UP000451471">
    <property type="component" value="Unassembled WGS sequence"/>
</dbReference>
<evidence type="ECO:0000256" key="1">
    <source>
        <dbReference type="ARBA" id="ARBA00022670"/>
    </source>
</evidence>
<dbReference type="InterPro" id="IPR029058">
    <property type="entry name" value="AB_hydrolase_fold"/>
</dbReference>
<comment type="caution">
    <text evidence="9">The sequence shown here is derived from an EMBL/GenBank/DDBJ whole genome shotgun (WGS) entry which is preliminary data.</text>
</comment>
<dbReference type="OrthoDB" id="33195at2157"/>
<dbReference type="InterPro" id="IPR050278">
    <property type="entry name" value="Serine_Prot_S9B/DPPIV"/>
</dbReference>
<dbReference type="PANTHER" id="PTHR11731">
    <property type="entry name" value="PROTEASE FAMILY S9B,C DIPEPTIDYL-PEPTIDASE IV-RELATED"/>
    <property type="match status" value="1"/>
</dbReference>
<keyword evidence="3" id="KW-0007">Acetylation</keyword>
<dbReference type="Gene3D" id="3.40.50.1820">
    <property type="entry name" value="alpha/beta hydrolase"/>
    <property type="match status" value="1"/>
</dbReference>
<dbReference type="Pfam" id="PF00326">
    <property type="entry name" value="Peptidase_S9"/>
    <property type="match status" value="1"/>
</dbReference>
<evidence type="ECO:0000259" key="7">
    <source>
        <dbReference type="Pfam" id="PF00326"/>
    </source>
</evidence>
<dbReference type="Pfam" id="PF00930">
    <property type="entry name" value="DPPIV_N"/>
    <property type="match status" value="2"/>
</dbReference>
<evidence type="ECO:0000256" key="6">
    <source>
        <dbReference type="ARBA" id="ARBA00045885"/>
    </source>
</evidence>
<dbReference type="InterPro" id="IPR002469">
    <property type="entry name" value="Peptidase_S9B_N"/>
</dbReference>
<dbReference type="PANTHER" id="PTHR11731:SF193">
    <property type="entry name" value="DIPEPTIDYL PEPTIDASE 9"/>
    <property type="match status" value="1"/>
</dbReference>
<feature type="domain" description="Dipeptidylpeptidase IV N-terminal" evidence="8">
    <location>
        <begin position="186"/>
        <end position="355"/>
    </location>
</feature>
<evidence type="ECO:0000256" key="2">
    <source>
        <dbReference type="ARBA" id="ARBA00022801"/>
    </source>
</evidence>